<accession>A0AAV1IJD7</accession>
<name>A0AAV1IJD7_9CHLO</name>
<organism evidence="6 7">
    <name type="scientific">Coccomyxa viridis</name>
    <dbReference type="NCBI Taxonomy" id="1274662"/>
    <lineage>
        <taxon>Eukaryota</taxon>
        <taxon>Viridiplantae</taxon>
        <taxon>Chlorophyta</taxon>
        <taxon>core chlorophytes</taxon>
        <taxon>Trebouxiophyceae</taxon>
        <taxon>Trebouxiophyceae incertae sedis</taxon>
        <taxon>Coccomyxaceae</taxon>
        <taxon>Coccomyxa</taxon>
    </lineage>
</organism>
<keyword evidence="3" id="KW-0333">Golgi apparatus</keyword>
<proteinExistence type="inferred from homology"/>
<evidence type="ECO:0000256" key="4">
    <source>
        <dbReference type="SAM" id="SignalP"/>
    </source>
</evidence>
<protein>
    <recommendedName>
        <fullName evidence="5">Exostosin GT47 domain-containing protein</fullName>
    </recommendedName>
</protein>
<dbReference type="Proteomes" id="UP001314263">
    <property type="component" value="Unassembled WGS sequence"/>
</dbReference>
<dbReference type="InterPro" id="IPR004263">
    <property type="entry name" value="Exostosin"/>
</dbReference>
<evidence type="ECO:0000256" key="3">
    <source>
        <dbReference type="ARBA" id="ARBA00023034"/>
    </source>
</evidence>
<dbReference type="EMBL" id="CAUYUE010000015">
    <property type="protein sequence ID" value="CAK0786771.1"/>
    <property type="molecule type" value="Genomic_DNA"/>
</dbReference>
<dbReference type="InterPro" id="IPR040911">
    <property type="entry name" value="Exostosin_GT47"/>
</dbReference>
<keyword evidence="7" id="KW-1185">Reference proteome</keyword>
<evidence type="ECO:0000259" key="5">
    <source>
        <dbReference type="Pfam" id="PF03016"/>
    </source>
</evidence>
<dbReference type="AlphaFoldDB" id="A0AAV1IJD7"/>
<comment type="subcellular location">
    <subcellularLocation>
        <location evidence="1">Golgi apparatus membrane</location>
        <topology evidence="1">Single-pass type II membrane protein</topology>
    </subcellularLocation>
</comment>
<feature type="signal peptide" evidence="4">
    <location>
        <begin position="1"/>
        <end position="19"/>
    </location>
</feature>
<evidence type="ECO:0000313" key="7">
    <source>
        <dbReference type="Proteomes" id="UP001314263"/>
    </source>
</evidence>
<dbReference type="GO" id="GO:0000139">
    <property type="term" value="C:Golgi membrane"/>
    <property type="evidence" value="ECO:0007669"/>
    <property type="project" value="UniProtKB-SubCell"/>
</dbReference>
<dbReference type="Pfam" id="PF03016">
    <property type="entry name" value="Exostosin_GT47"/>
    <property type="match status" value="1"/>
</dbReference>
<gene>
    <name evidence="6" type="ORF">CVIRNUC_009985</name>
</gene>
<evidence type="ECO:0000313" key="6">
    <source>
        <dbReference type="EMBL" id="CAK0786771.1"/>
    </source>
</evidence>
<comment type="caution">
    <text evidence="6">The sequence shown here is derived from an EMBL/GenBank/DDBJ whole genome shotgun (WGS) entry which is preliminary data.</text>
</comment>
<sequence>MRLFYFLLLLSCCHPAVLGTKDSPPRHLLASVKRHAKGHGRVAACAGKKIYILDLNAFAEVNGTPVCRFTKDVKSKSILVPSVLPDAPGGQEGVPLATAAHAGPWHLRRSIESSEHKTNDIDAADIVFVYDFCFYAQWLAQVEGDGAVRPGKRLLAGEALMAGLQRVTELDRWKKDDGASFVFFEPHPTSADEKSGAEYRQFMCSTTKHSMHIVAERGQRNICQDYWQMDGKLLIAPLVAGSTDPSKPLIHFKEGAPKHPLVLRNKLLYFRGSCLPYKYQHDNRTGIATGKVLRHATVMALGSEGPDVDVHCSDSSLGARDMDSDEVLNAMKSSLFCLILPGDSQSSRWTSQVLMSGCIPVYVGPPYASMPFPIDFGYSYASFIFNVSDSRSWLDVDMLWSNPGDKRPTHREHTWYWSHDARYTEEFMIHVDKLQDVVKHLRGISEQRLLSLLWDVAVERQKFAYRDDLQITPSATSIIMSRMCST</sequence>
<reference evidence="6 7" key="1">
    <citation type="submission" date="2023-10" db="EMBL/GenBank/DDBJ databases">
        <authorList>
            <person name="Maclean D."/>
            <person name="Macfadyen A."/>
        </authorList>
    </citation>
    <scope>NUCLEOTIDE SEQUENCE [LARGE SCALE GENOMIC DNA]</scope>
</reference>
<keyword evidence="4" id="KW-0732">Signal</keyword>
<feature type="domain" description="Exostosin GT47" evidence="5">
    <location>
        <begin position="45"/>
        <end position="367"/>
    </location>
</feature>
<feature type="chain" id="PRO_5043729436" description="Exostosin GT47 domain-containing protein" evidence="4">
    <location>
        <begin position="20"/>
        <end position="486"/>
    </location>
</feature>
<evidence type="ECO:0000256" key="2">
    <source>
        <dbReference type="ARBA" id="ARBA00010271"/>
    </source>
</evidence>
<dbReference type="GO" id="GO:0016757">
    <property type="term" value="F:glycosyltransferase activity"/>
    <property type="evidence" value="ECO:0007669"/>
    <property type="project" value="InterPro"/>
</dbReference>
<evidence type="ECO:0000256" key="1">
    <source>
        <dbReference type="ARBA" id="ARBA00004323"/>
    </source>
</evidence>
<comment type="similarity">
    <text evidence="2">Belongs to the glycosyltransferase 47 family.</text>
</comment>
<dbReference type="PANTHER" id="PTHR11062">
    <property type="entry name" value="EXOSTOSIN HEPARAN SULFATE GLYCOSYLTRANSFERASE -RELATED"/>
    <property type="match status" value="1"/>
</dbReference>